<dbReference type="SUPFAM" id="SSF47413">
    <property type="entry name" value="lambda repressor-like DNA-binding domains"/>
    <property type="match status" value="1"/>
</dbReference>
<dbReference type="EMBL" id="JAIOIV010000064">
    <property type="protein sequence ID" value="MBZ0156103.1"/>
    <property type="molecule type" value="Genomic_DNA"/>
</dbReference>
<feature type="region of interest" description="Disordered" evidence="1">
    <location>
        <begin position="56"/>
        <end position="80"/>
    </location>
</feature>
<dbReference type="AlphaFoldDB" id="A0A953J4E2"/>
<evidence type="ECO:0000313" key="3">
    <source>
        <dbReference type="EMBL" id="MBZ0156103.1"/>
    </source>
</evidence>
<proteinExistence type="predicted"/>
<evidence type="ECO:0000256" key="1">
    <source>
        <dbReference type="SAM" id="MobiDB-lite"/>
    </source>
</evidence>
<dbReference type="PROSITE" id="PS50943">
    <property type="entry name" value="HTH_CROC1"/>
    <property type="match status" value="1"/>
</dbReference>
<gene>
    <name evidence="3" type="ORF">K8I29_07795</name>
</gene>
<dbReference type="Gene3D" id="1.10.260.40">
    <property type="entry name" value="lambda repressor-like DNA-binding domains"/>
    <property type="match status" value="1"/>
</dbReference>
<accession>A0A953J4E2</accession>
<comment type="caution">
    <text evidence="3">The sequence shown here is derived from an EMBL/GenBank/DDBJ whole genome shotgun (WGS) entry which is preliminary data.</text>
</comment>
<reference evidence="3" key="2">
    <citation type="submission" date="2021-08" db="EMBL/GenBank/DDBJ databases">
        <authorList>
            <person name="Dalcin Martins P."/>
        </authorList>
    </citation>
    <scope>NUCLEOTIDE SEQUENCE</scope>
    <source>
        <strain evidence="3">MAG_39</strain>
    </source>
</reference>
<dbReference type="Pfam" id="PF01381">
    <property type="entry name" value="HTH_3"/>
    <property type="match status" value="1"/>
</dbReference>
<dbReference type="InterPro" id="IPR010982">
    <property type="entry name" value="Lambda_DNA-bd_dom_sf"/>
</dbReference>
<evidence type="ECO:0000313" key="4">
    <source>
        <dbReference type="Proteomes" id="UP000705867"/>
    </source>
</evidence>
<dbReference type="GO" id="GO:0003677">
    <property type="term" value="F:DNA binding"/>
    <property type="evidence" value="ECO:0007669"/>
    <property type="project" value="InterPro"/>
</dbReference>
<dbReference type="SMART" id="SM00530">
    <property type="entry name" value="HTH_XRE"/>
    <property type="match status" value="1"/>
</dbReference>
<feature type="domain" description="HTH cro/C1-type" evidence="2">
    <location>
        <begin position="6"/>
        <end position="41"/>
    </location>
</feature>
<organism evidence="3 4">
    <name type="scientific">Candidatus Nitrobium versatile</name>
    <dbReference type="NCBI Taxonomy" id="2884831"/>
    <lineage>
        <taxon>Bacteria</taxon>
        <taxon>Pseudomonadati</taxon>
        <taxon>Nitrospirota</taxon>
        <taxon>Nitrospiria</taxon>
        <taxon>Nitrospirales</taxon>
        <taxon>Nitrospiraceae</taxon>
        <taxon>Candidatus Nitrobium</taxon>
    </lineage>
</organism>
<name>A0A953J4E2_9BACT</name>
<protein>
    <submittedName>
        <fullName evidence="3">Helix-turn-helix transcriptional regulator</fullName>
    </submittedName>
</protein>
<dbReference type="Proteomes" id="UP000705867">
    <property type="component" value="Unassembled WGS sequence"/>
</dbReference>
<sequence length="80" mass="9364">MTPEQLKAWRKRSGYTQEEFAQILGVTKTTVYRWEAAMREIPPFLALTLECVEKKKGGEQNRQGTMKTKRKGERNYGKRV</sequence>
<evidence type="ECO:0000259" key="2">
    <source>
        <dbReference type="PROSITE" id="PS50943"/>
    </source>
</evidence>
<dbReference type="CDD" id="cd00093">
    <property type="entry name" value="HTH_XRE"/>
    <property type="match status" value="1"/>
</dbReference>
<reference evidence="3" key="1">
    <citation type="journal article" date="2021" name="bioRxiv">
        <title>Unraveling nitrogen, sulfur and carbon metabolic pathways and microbial community transcriptional responses to substrate deprivation and toxicity stresses in a bioreactor mimicking anoxic brackish coastal sediment conditions.</title>
        <authorList>
            <person name="Martins P.D."/>
            <person name="Echeveste M.J."/>
            <person name="Arshad A."/>
            <person name="Kurth J."/>
            <person name="Ouboter H."/>
            <person name="Jetten M.S.M."/>
            <person name="Welte C.U."/>
        </authorList>
    </citation>
    <scope>NUCLEOTIDE SEQUENCE</scope>
    <source>
        <strain evidence="3">MAG_39</strain>
    </source>
</reference>
<dbReference type="InterPro" id="IPR001387">
    <property type="entry name" value="Cro/C1-type_HTH"/>
</dbReference>